<comment type="caution">
    <text evidence="1">The sequence shown here is derived from an EMBL/GenBank/DDBJ whole genome shotgun (WGS) entry which is preliminary data.</text>
</comment>
<protein>
    <submittedName>
        <fullName evidence="1">Uncharacterized protein</fullName>
    </submittedName>
</protein>
<gene>
    <name evidence="1" type="ORF">BCR42DRAFT_395154</name>
</gene>
<sequence length="190" mass="21772">MRIELLFSFNFSNIGNPERIKAMAFILRLFIIMFQPSLVFPPYSVKEPQLPSQQPSPPFLAQEKLQSDYLVESESDPWLMSIGSIPNEVDKKTMTALEKEETHLCVDMVLNMMTVLTVAHCVRHATNAILDWYRHGVQHAPEQIRLKLFIMPSVSRSMKLYCNPTGTRAIIRCSHPQDHGSKAFLQHDTC</sequence>
<name>A0A1X2I9S2_9FUNG</name>
<organism evidence="1 2">
    <name type="scientific">Absidia repens</name>
    <dbReference type="NCBI Taxonomy" id="90262"/>
    <lineage>
        <taxon>Eukaryota</taxon>
        <taxon>Fungi</taxon>
        <taxon>Fungi incertae sedis</taxon>
        <taxon>Mucoromycota</taxon>
        <taxon>Mucoromycotina</taxon>
        <taxon>Mucoromycetes</taxon>
        <taxon>Mucorales</taxon>
        <taxon>Cunninghamellaceae</taxon>
        <taxon>Absidia</taxon>
    </lineage>
</organism>
<evidence type="ECO:0000313" key="2">
    <source>
        <dbReference type="Proteomes" id="UP000193560"/>
    </source>
</evidence>
<dbReference type="AlphaFoldDB" id="A0A1X2I9S2"/>
<dbReference type="Proteomes" id="UP000193560">
    <property type="component" value="Unassembled WGS sequence"/>
</dbReference>
<proteinExistence type="predicted"/>
<dbReference type="EMBL" id="MCGE01000021">
    <property type="protein sequence ID" value="ORZ11495.1"/>
    <property type="molecule type" value="Genomic_DNA"/>
</dbReference>
<reference evidence="1 2" key="1">
    <citation type="submission" date="2016-07" db="EMBL/GenBank/DDBJ databases">
        <title>Pervasive Adenine N6-methylation of Active Genes in Fungi.</title>
        <authorList>
            <consortium name="DOE Joint Genome Institute"/>
            <person name="Mondo S.J."/>
            <person name="Dannebaum R.O."/>
            <person name="Kuo R.C."/>
            <person name="Labutti K."/>
            <person name="Haridas S."/>
            <person name="Kuo A."/>
            <person name="Salamov A."/>
            <person name="Ahrendt S.R."/>
            <person name="Lipzen A."/>
            <person name="Sullivan W."/>
            <person name="Andreopoulos W.B."/>
            <person name="Clum A."/>
            <person name="Lindquist E."/>
            <person name="Daum C."/>
            <person name="Ramamoorthy G.K."/>
            <person name="Gryganskyi A."/>
            <person name="Culley D."/>
            <person name="Magnuson J.K."/>
            <person name="James T.Y."/>
            <person name="O'Malley M.A."/>
            <person name="Stajich J.E."/>
            <person name="Spatafora J.W."/>
            <person name="Visel A."/>
            <person name="Grigoriev I.V."/>
        </authorList>
    </citation>
    <scope>NUCLEOTIDE SEQUENCE [LARGE SCALE GENOMIC DNA]</scope>
    <source>
        <strain evidence="1 2">NRRL 1336</strain>
    </source>
</reference>
<evidence type="ECO:0000313" key="1">
    <source>
        <dbReference type="EMBL" id="ORZ11495.1"/>
    </source>
</evidence>
<accession>A0A1X2I9S2</accession>
<keyword evidence="2" id="KW-1185">Reference proteome</keyword>